<evidence type="ECO:0000313" key="1">
    <source>
        <dbReference type="EMBL" id="QGT49630.1"/>
    </source>
</evidence>
<gene>
    <name evidence="1" type="ORF">Melaina855_0170</name>
</gene>
<organism evidence="1">
    <name type="scientific">uncultured Candidatus Melainabacteria bacterium</name>
    <dbReference type="NCBI Taxonomy" id="2682970"/>
    <lineage>
        <taxon>Bacteria</taxon>
        <taxon>Bacillati</taxon>
        <taxon>Candidatus Melainabacteria</taxon>
        <taxon>environmental samples</taxon>
    </lineage>
</organism>
<proteinExistence type="predicted"/>
<accession>A0A650EIX3</accession>
<name>A0A650EIX3_9BACT</name>
<sequence length="53" mass="6542">MELLKFFIKDEVPAIGLSRFKKKKEYYSNYEQPKLNFNRQIFKPDYSNNFFLL</sequence>
<protein>
    <submittedName>
        <fullName evidence="1">Uncharacterized protein</fullName>
    </submittedName>
</protein>
<reference evidence="1" key="1">
    <citation type="journal article" date="2020" name="J. ISSAAS">
        <title>Lactobacilli and other gastrointestinal microbiota of Peromyscus leucopus, reservoir host for agents of Lyme disease and other zoonoses in North America.</title>
        <authorList>
            <person name="Milovic A."/>
            <person name="Bassam K."/>
            <person name="Shao H."/>
            <person name="Chatzistamou I."/>
            <person name="Tufts D.M."/>
            <person name="Diuk-Wasser M."/>
            <person name="Barbour A.G."/>
        </authorList>
    </citation>
    <scope>NUCLEOTIDE SEQUENCE</scope>
    <source>
        <strain evidence="1">LL20</strain>
    </source>
</reference>
<dbReference type="EMBL" id="MN577570">
    <property type="protein sequence ID" value="QGT49630.1"/>
    <property type="molecule type" value="Genomic_DNA"/>
</dbReference>
<dbReference type="AlphaFoldDB" id="A0A650EIX3"/>